<evidence type="ECO:0000256" key="1">
    <source>
        <dbReference type="SAM" id="Phobius"/>
    </source>
</evidence>
<evidence type="ECO:0000313" key="3">
    <source>
        <dbReference type="Proteomes" id="UP001054945"/>
    </source>
</evidence>
<sequence>MCGNGFYIVWVSGIFIWDFASLCNLCVRLLSPFCSLFCISIKNPIGYPSSLGLLGTGDLILFFVKLYIFHEHHTKRKALQCSALQMGFQKEIQLTIVGGLGKFLCAEMDFTSSGFLAFSSGTFASP</sequence>
<dbReference type="EMBL" id="BPLR01009678">
    <property type="protein sequence ID" value="GIY33742.1"/>
    <property type="molecule type" value="Genomic_DNA"/>
</dbReference>
<accession>A0AAV4SJQ8</accession>
<gene>
    <name evidence="2" type="ORF">CEXT_217381</name>
</gene>
<dbReference type="Proteomes" id="UP001054945">
    <property type="component" value="Unassembled WGS sequence"/>
</dbReference>
<proteinExistence type="predicted"/>
<keyword evidence="1" id="KW-0812">Transmembrane</keyword>
<keyword evidence="3" id="KW-1185">Reference proteome</keyword>
<dbReference type="AlphaFoldDB" id="A0AAV4SJQ8"/>
<name>A0AAV4SJQ8_CAEEX</name>
<feature type="transmembrane region" description="Helical" evidence="1">
    <location>
        <begin position="7"/>
        <end position="30"/>
    </location>
</feature>
<keyword evidence="1" id="KW-1133">Transmembrane helix</keyword>
<protein>
    <submittedName>
        <fullName evidence="2">Uncharacterized protein</fullName>
    </submittedName>
</protein>
<keyword evidence="1" id="KW-0472">Membrane</keyword>
<organism evidence="2 3">
    <name type="scientific">Caerostris extrusa</name>
    <name type="common">Bark spider</name>
    <name type="synonym">Caerostris bankana</name>
    <dbReference type="NCBI Taxonomy" id="172846"/>
    <lineage>
        <taxon>Eukaryota</taxon>
        <taxon>Metazoa</taxon>
        <taxon>Ecdysozoa</taxon>
        <taxon>Arthropoda</taxon>
        <taxon>Chelicerata</taxon>
        <taxon>Arachnida</taxon>
        <taxon>Araneae</taxon>
        <taxon>Araneomorphae</taxon>
        <taxon>Entelegynae</taxon>
        <taxon>Araneoidea</taxon>
        <taxon>Araneidae</taxon>
        <taxon>Caerostris</taxon>
    </lineage>
</organism>
<feature type="transmembrane region" description="Helical" evidence="1">
    <location>
        <begin position="50"/>
        <end position="69"/>
    </location>
</feature>
<evidence type="ECO:0000313" key="2">
    <source>
        <dbReference type="EMBL" id="GIY33742.1"/>
    </source>
</evidence>
<reference evidence="2 3" key="1">
    <citation type="submission" date="2021-06" db="EMBL/GenBank/DDBJ databases">
        <title>Caerostris extrusa draft genome.</title>
        <authorList>
            <person name="Kono N."/>
            <person name="Arakawa K."/>
        </authorList>
    </citation>
    <scope>NUCLEOTIDE SEQUENCE [LARGE SCALE GENOMIC DNA]</scope>
</reference>
<comment type="caution">
    <text evidence="2">The sequence shown here is derived from an EMBL/GenBank/DDBJ whole genome shotgun (WGS) entry which is preliminary data.</text>
</comment>